<organism evidence="3 4">
    <name type="scientific">Steinernema hermaphroditum</name>
    <dbReference type="NCBI Taxonomy" id="289476"/>
    <lineage>
        <taxon>Eukaryota</taxon>
        <taxon>Metazoa</taxon>
        <taxon>Ecdysozoa</taxon>
        <taxon>Nematoda</taxon>
        <taxon>Chromadorea</taxon>
        <taxon>Rhabditida</taxon>
        <taxon>Tylenchina</taxon>
        <taxon>Panagrolaimomorpha</taxon>
        <taxon>Strongyloidoidea</taxon>
        <taxon>Steinernematidae</taxon>
        <taxon>Steinernema</taxon>
    </lineage>
</organism>
<dbReference type="Proteomes" id="UP001175271">
    <property type="component" value="Unassembled WGS sequence"/>
</dbReference>
<dbReference type="EMBL" id="JAUCMV010000002">
    <property type="protein sequence ID" value="KAK0418137.1"/>
    <property type="molecule type" value="Genomic_DNA"/>
</dbReference>
<reference evidence="3" key="1">
    <citation type="submission" date="2023-06" db="EMBL/GenBank/DDBJ databases">
        <title>Genomic analysis of the entomopathogenic nematode Steinernema hermaphroditum.</title>
        <authorList>
            <person name="Schwarz E.M."/>
            <person name="Heppert J.K."/>
            <person name="Baniya A."/>
            <person name="Schwartz H.T."/>
            <person name="Tan C.-H."/>
            <person name="Antoshechkin I."/>
            <person name="Sternberg P.W."/>
            <person name="Goodrich-Blair H."/>
            <person name="Dillman A.R."/>
        </authorList>
    </citation>
    <scope>NUCLEOTIDE SEQUENCE</scope>
    <source>
        <strain evidence="3">PS9179</strain>
        <tissue evidence="3">Whole animal</tissue>
    </source>
</reference>
<gene>
    <name evidence="3" type="ORF">QR680_013392</name>
</gene>
<dbReference type="Pfam" id="PF24628">
    <property type="entry name" value="DUF7627"/>
    <property type="match status" value="1"/>
</dbReference>
<evidence type="ECO:0000313" key="4">
    <source>
        <dbReference type="Proteomes" id="UP001175271"/>
    </source>
</evidence>
<keyword evidence="4" id="KW-1185">Reference proteome</keyword>
<name>A0AA39I800_9BILA</name>
<feature type="domain" description="DUF7627" evidence="2">
    <location>
        <begin position="104"/>
        <end position="324"/>
    </location>
</feature>
<protein>
    <recommendedName>
        <fullName evidence="2">DUF7627 domain-containing protein</fullName>
    </recommendedName>
</protein>
<dbReference type="InterPro" id="IPR056044">
    <property type="entry name" value="DUF7627"/>
</dbReference>
<feature type="compositionally biased region" description="Basic and acidic residues" evidence="1">
    <location>
        <begin position="26"/>
        <end position="58"/>
    </location>
</feature>
<sequence>MSDPSTSRRGPHIPSRFAGRISRAVPNHDDQEDRPREDPSENRRPRNDRGPRGGNPEHRNRRMMASLQSALGGPKNGGPRRGARKEAPSDDSQFKVDSCDELVEKLEKMNVNVDMSAKELSKLLTVNLDSLTEEEMDKVAECLCDSAAHHGNAYCIVELAVAVIKNVSFQDAFSHRLTALITDYIFETDSKTDVLPEFLGNLLVANYPRPHHRAIDGSNVILFTIISSVKGWLMVLGGDQKEADEDAEEEENPPEMVDRCAQALHDLCMAVQRRLWIKWPELVDEIYQGIRPAICENTKLSSKMKNALLNVLIQMHSWSKAGVPNRVSAQTQTC</sequence>
<evidence type="ECO:0000256" key="1">
    <source>
        <dbReference type="SAM" id="MobiDB-lite"/>
    </source>
</evidence>
<accession>A0AA39I800</accession>
<feature type="compositionally biased region" description="Basic and acidic residues" evidence="1">
    <location>
        <begin position="84"/>
        <end position="96"/>
    </location>
</feature>
<feature type="region of interest" description="Disordered" evidence="1">
    <location>
        <begin position="1"/>
        <end position="96"/>
    </location>
</feature>
<comment type="caution">
    <text evidence="3">The sequence shown here is derived from an EMBL/GenBank/DDBJ whole genome shotgun (WGS) entry which is preliminary data.</text>
</comment>
<evidence type="ECO:0000313" key="3">
    <source>
        <dbReference type="EMBL" id="KAK0418137.1"/>
    </source>
</evidence>
<dbReference type="AlphaFoldDB" id="A0AA39I800"/>
<evidence type="ECO:0000259" key="2">
    <source>
        <dbReference type="Pfam" id="PF24628"/>
    </source>
</evidence>
<proteinExistence type="predicted"/>